<proteinExistence type="predicted"/>
<evidence type="ECO:0000313" key="2">
    <source>
        <dbReference type="EMBL" id="GAA3009351.1"/>
    </source>
</evidence>
<feature type="region of interest" description="Disordered" evidence="1">
    <location>
        <begin position="1"/>
        <end position="79"/>
    </location>
</feature>
<comment type="caution">
    <text evidence="2">The sequence shown here is derived from an EMBL/GenBank/DDBJ whole genome shotgun (WGS) entry which is preliminary data.</text>
</comment>
<name>A0ABP6KGB5_9ACTN</name>
<evidence type="ECO:0000313" key="3">
    <source>
        <dbReference type="Proteomes" id="UP001499930"/>
    </source>
</evidence>
<feature type="compositionally biased region" description="Basic residues" evidence="1">
    <location>
        <begin position="45"/>
        <end position="54"/>
    </location>
</feature>
<dbReference type="Proteomes" id="UP001499930">
    <property type="component" value="Unassembled WGS sequence"/>
</dbReference>
<reference evidence="3" key="1">
    <citation type="journal article" date="2019" name="Int. J. Syst. Evol. Microbiol.">
        <title>The Global Catalogue of Microorganisms (GCM) 10K type strain sequencing project: providing services to taxonomists for standard genome sequencing and annotation.</title>
        <authorList>
            <consortium name="The Broad Institute Genomics Platform"/>
            <consortium name="The Broad Institute Genome Sequencing Center for Infectious Disease"/>
            <person name="Wu L."/>
            <person name="Ma J."/>
        </authorList>
    </citation>
    <scope>NUCLEOTIDE SEQUENCE [LARGE SCALE GENOMIC DNA]</scope>
    <source>
        <strain evidence="3">JCM 3106</strain>
    </source>
</reference>
<protein>
    <submittedName>
        <fullName evidence="2">Uncharacterized protein</fullName>
    </submittedName>
</protein>
<sequence>MGAEEPDRDEQSPGGSRLGLGEAERPDKSGRAPVGAEGPGESGRARTRRRRAPRTRGASGERRPGMTVAPLPQNTAGAPRATCVPVRGYFASALSSLLSSASASSAWPGSSPLISV</sequence>
<dbReference type="EMBL" id="BAAAWD010000007">
    <property type="protein sequence ID" value="GAA3009351.1"/>
    <property type="molecule type" value="Genomic_DNA"/>
</dbReference>
<keyword evidence="3" id="KW-1185">Reference proteome</keyword>
<evidence type="ECO:0000256" key="1">
    <source>
        <dbReference type="SAM" id="MobiDB-lite"/>
    </source>
</evidence>
<gene>
    <name evidence="2" type="ORF">GCM10017559_34790</name>
</gene>
<organism evidence="2 3">
    <name type="scientific">Streptosporangium longisporum</name>
    <dbReference type="NCBI Taxonomy" id="46187"/>
    <lineage>
        <taxon>Bacteria</taxon>
        <taxon>Bacillati</taxon>
        <taxon>Actinomycetota</taxon>
        <taxon>Actinomycetes</taxon>
        <taxon>Streptosporangiales</taxon>
        <taxon>Streptosporangiaceae</taxon>
        <taxon>Streptosporangium</taxon>
    </lineage>
</organism>
<accession>A0ABP6KGB5</accession>